<evidence type="ECO:0000256" key="1">
    <source>
        <dbReference type="SAM" id="Phobius"/>
    </source>
</evidence>
<evidence type="ECO:0000313" key="3">
    <source>
        <dbReference type="Proteomes" id="UP000199415"/>
    </source>
</evidence>
<feature type="transmembrane region" description="Helical" evidence="1">
    <location>
        <begin position="34"/>
        <end position="56"/>
    </location>
</feature>
<organism evidence="2 3">
    <name type="scientific">Limimonas halophila</name>
    <dbReference type="NCBI Taxonomy" id="1082479"/>
    <lineage>
        <taxon>Bacteria</taxon>
        <taxon>Pseudomonadati</taxon>
        <taxon>Pseudomonadota</taxon>
        <taxon>Alphaproteobacteria</taxon>
        <taxon>Rhodospirillales</taxon>
        <taxon>Rhodovibrionaceae</taxon>
        <taxon>Limimonas</taxon>
    </lineage>
</organism>
<keyword evidence="3" id="KW-1185">Reference proteome</keyword>
<proteinExistence type="predicted"/>
<feature type="transmembrane region" description="Helical" evidence="1">
    <location>
        <begin position="108"/>
        <end position="128"/>
    </location>
</feature>
<sequence length="138" mass="14363">MDLWTRYTLIGVAIAIAAVIGLSMAAGAETSRGYGFGLLIFAVAVLLEFRVVNAYFDARDGRTAKILPRVDEITPASFEGRVMAGAGSAVVAVAVGLSMAAGAAPSSFSYALGLLIFAAAVGYIFLLIKKHFDNRDAA</sequence>
<dbReference type="EMBL" id="FNCE01000010">
    <property type="protein sequence ID" value="SDG36949.1"/>
    <property type="molecule type" value="Genomic_DNA"/>
</dbReference>
<feature type="transmembrane region" description="Helical" evidence="1">
    <location>
        <begin position="82"/>
        <end position="102"/>
    </location>
</feature>
<feature type="transmembrane region" description="Helical" evidence="1">
    <location>
        <begin position="7"/>
        <end position="28"/>
    </location>
</feature>
<protein>
    <submittedName>
        <fullName evidence="2">Uncharacterized protein</fullName>
    </submittedName>
</protein>
<dbReference type="OrthoDB" id="7307094at2"/>
<gene>
    <name evidence="2" type="ORF">SAMN05216241_11012</name>
</gene>
<dbReference type="AlphaFoldDB" id="A0A1G7TQK6"/>
<dbReference type="RefSeq" id="WP_090021093.1">
    <property type="nucleotide sequence ID" value="NZ_FNCE01000010.1"/>
</dbReference>
<name>A0A1G7TQK6_9PROT</name>
<keyword evidence="1" id="KW-0812">Transmembrane</keyword>
<keyword evidence="1" id="KW-0472">Membrane</keyword>
<reference evidence="2 3" key="1">
    <citation type="submission" date="2016-10" db="EMBL/GenBank/DDBJ databases">
        <authorList>
            <person name="de Groot N.N."/>
        </authorList>
    </citation>
    <scope>NUCLEOTIDE SEQUENCE [LARGE SCALE GENOMIC DNA]</scope>
    <source>
        <strain evidence="2 3">DSM 25584</strain>
    </source>
</reference>
<accession>A0A1G7TQK6</accession>
<keyword evidence="1" id="KW-1133">Transmembrane helix</keyword>
<dbReference type="Proteomes" id="UP000199415">
    <property type="component" value="Unassembled WGS sequence"/>
</dbReference>
<evidence type="ECO:0000313" key="2">
    <source>
        <dbReference type="EMBL" id="SDG36949.1"/>
    </source>
</evidence>